<reference evidence="1" key="2">
    <citation type="submission" date="2014-03" db="EMBL/GenBank/DDBJ databases">
        <title>The whipworm genome and dual-species transcriptomics of an intimate host-pathogen interaction.</title>
        <authorList>
            <person name="Foth B.J."/>
            <person name="Tsai I.J."/>
            <person name="Reid A.J."/>
            <person name="Bancroft A.J."/>
            <person name="Nichol S."/>
            <person name="Tracey A."/>
            <person name="Holroyd N."/>
            <person name="Cotton J.A."/>
            <person name="Stanley E.J."/>
            <person name="Zarowiecki M."/>
            <person name="Liu J.Z."/>
            <person name="Huckvale T."/>
            <person name="Cooper P.J."/>
            <person name="Grencis R.K."/>
            <person name="Berriman M."/>
        </authorList>
    </citation>
    <scope>NUCLEOTIDE SEQUENCE [LARGE SCALE GENOMIC DNA]</scope>
</reference>
<dbReference type="OrthoDB" id="10430321at2759"/>
<protein>
    <recommendedName>
        <fullName evidence="3">Anaphase-promoting complex subunit 5</fullName>
    </recommendedName>
</protein>
<dbReference type="AlphaFoldDB" id="A0A077Z7T2"/>
<evidence type="ECO:0008006" key="3">
    <source>
        <dbReference type="Google" id="ProtNLM"/>
    </source>
</evidence>
<dbReference type="Proteomes" id="UP000030665">
    <property type="component" value="Unassembled WGS sequence"/>
</dbReference>
<sequence>MITGEIDDVLLEPLFQCPDLFDNETFAALSRKPVGPTELSPTKICVFLLVFVYYSVLPSRRILESSKFLNIIRDILFKGKGGHSFSELCSFLNASLSNENSAYLVTSLMKVMEPLTKDFSSFYVKLRSMCDRLIKYCQIPGDDPIAKDFANFFWHMADLHLLTVMYEYFKAYVLPRNVARLPEKVSDYTSDSESDGCRCTSGLDSSSSLSVEINRYHVREMAKQLYAESLRASSIRHNNRMAASCLFPLLLLEKGSKQVACFKSLLLTMRVIPNPGMPANLMDVFSSLSQLTELAEEAAKLMKTEDVFNDAPRLATVANAALSSYALLFGDYRKAKDLWTDLQRQRCISDELFEGESSCLLGSNYTLAMFLQGHIKAAKDSLQNLKLSFSEHEFSHHWRKCEASMDFTSSFFKQDNASCKDNLVKLATFSPLEAKLKYNLRLEG</sequence>
<organism evidence="1 2">
    <name type="scientific">Trichuris trichiura</name>
    <name type="common">Whipworm</name>
    <name type="synonym">Trichocephalus trichiurus</name>
    <dbReference type="NCBI Taxonomy" id="36087"/>
    <lineage>
        <taxon>Eukaryota</taxon>
        <taxon>Metazoa</taxon>
        <taxon>Ecdysozoa</taxon>
        <taxon>Nematoda</taxon>
        <taxon>Enoplea</taxon>
        <taxon>Dorylaimia</taxon>
        <taxon>Trichinellida</taxon>
        <taxon>Trichuridae</taxon>
        <taxon>Trichuris</taxon>
    </lineage>
</organism>
<dbReference type="EMBL" id="HG806022">
    <property type="protein sequence ID" value="CDW56266.1"/>
    <property type="molecule type" value="Genomic_DNA"/>
</dbReference>
<reference evidence="1" key="1">
    <citation type="submission" date="2014-01" db="EMBL/GenBank/DDBJ databases">
        <authorList>
            <person name="Aslett M."/>
        </authorList>
    </citation>
    <scope>NUCLEOTIDE SEQUENCE</scope>
</reference>
<proteinExistence type="predicted"/>
<name>A0A077Z7T2_TRITR</name>
<evidence type="ECO:0000313" key="1">
    <source>
        <dbReference type="EMBL" id="CDW56266.1"/>
    </source>
</evidence>
<gene>
    <name evidence="1" type="ORF">TTRE_0000454101</name>
</gene>
<keyword evidence="2" id="KW-1185">Reference proteome</keyword>
<accession>A0A077Z7T2</accession>
<dbReference type="STRING" id="36087.A0A077Z7T2"/>
<evidence type="ECO:0000313" key="2">
    <source>
        <dbReference type="Proteomes" id="UP000030665"/>
    </source>
</evidence>